<gene>
    <name evidence="3" type="ORF">UT75_C0001G0002</name>
</gene>
<sequence>MRKEIIVFSIILVVAGFFRLYQIDTTPQIAPDLMTLMIVSSGLSLLSVICLYLLAKKMFGWPIAAITAFLMATSFWHVNLSRTEIMATSFLLVMISMFYFLWEGLRSHHILHFIAAGILCGFGPYIYDSFFYAIPIIIILFLGYWSFLKRDFSLSKYEFARHELLKGFTAMGLTALIIFLPLGFLYWSHPEIINNSHDGLESVFTTKSPTVEIVKNTEKTLGMFLISGDKNIKYNIPGRTAIAWPLVIFFAIGLVKEFIHWTRRKHGHFSVAHTMLFSWLILMMLPAIFGNNAPNSLLAAGMLPIIMILTARGIWWLFEKLNHSEELLHAANHSLFHGTMTPKVSVTLFAFLGAIGFFEYWQFFHVWGTSPEVLIFFNQIIK</sequence>
<evidence type="ECO:0000259" key="2">
    <source>
        <dbReference type="Pfam" id="PF13231"/>
    </source>
</evidence>
<feature type="domain" description="Glycosyltransferase RgtA/B/C/D-like" evidence="2">
    <location>
        <begin position="37"/>
        <end position="143"/>
    </location>
</feature>
<dbReference type="AlphaFoldDB" id="A0A0G0QLX1"/>
<evidence type="ECO:0000256" key="1">
    <source>
        <dbReference type="SAM" id="Phobius"/>
    </source>
</evidence>
<evidence type="ECO:0000313" key="4">
    <source>
        <dbReference type="Proteomes" id="UP000034072"/>
    </source>
</evidence>
<reference evidence="3 4" key="1">
    <citation type="journal article" date="2015" name="Nature">
        <title>rRNA introns, odd ribosomes, and small enigmatic genomes across a large radiation of phyla.</title>
        <authorList>
            <person name="Brown C.T."/>
            <person name="Hug L.A."/>
            <person name="Thomas B.C."/>
            <person name="Sharon I."/>
            <person name="Castelle C.J."/>
            <person name="Singh A."/>
            <person name="Wilkins M.J."/>
            <person name="Williams K.H."/>
            <person name="Banfield J.F."/>
        </authorList>
    </citation>
    <scope>NUCLEOTIDE SEQUENCE [LARGE SCALE GENOMIC DNA]</scope>
</reference>
<organism evidence="3 4">
    <name type="scientific">Candidatus Yanofskybacteria bacterium GW2011_GWE2_40_11</name>
    <dbReference type="NCBI Taxonomy" id="1619033"/>
    <lineage>
        <taxon>Bacteria</taxon>
        <taxon>Candidatus Yanofskyibacteriota</taxon>
    </lineage>
</organism>
<feature type="transmembrane region" description="Helical" evidence="1">
    <location>
        <begin position="344"/>
        <end position="364"/>
    </location>
</feature>
<keyword evidence="1" id="KW-1133">Transmembrane helix</keyword>
<feature type="transmembrane region" description="Helical" evidence="1">
    <location>
        <begin position="85"/>
        <end position="102"/>
    </location>
</feature>
<feature type="transmembrane region" description="Helical" evidence="1">
    <location>
        <begin position="296"/>
        <end position="318"/>
    </location>
</feature>
<dbReference type="InterPro" id="IPR038731">
    <property type="entry name" value="RgtA/B/C-like"/>
</dbReference>
<name>A0A0G0QLX1_9BACT</name>
<protein>
    <recommendedName>
        <fullName evidence="2">Glycosyltransferase RgtA/B/C/D-like domain-containing protein</fullName>
    </recommendedName>
</protein>
<dbReference type="EMBL" id="LBXZ01000001">
    <property type="protein sequence ID" value="KKR41098.1"/>
    <property type="molecule type" value="Genomic_DNA"/>
</dbReference>
<dbReference type="Proteomes" id="UP000034072">
    <property type="component" value="Unassembled WGS sequence"/>
</dbReference>
<feature type="transmembrane region" description="Helical" evidence="1">
    <location>
        <begin position="168"/>
        <end position="187"/>
    </location>
</feature>
<feature type="transmembrane region" description="Helical" evidence="1">
    <location>
        <begin position="61"/>
        <end position="79"/>
    </location>
</feature>
<dbReference type="Pfam" id="PF13231">
    <property type="entry name" value="PMT_2"/>
    <property type="match status" value="1"/>
</dbReference>
<evidence type="ECO:0000313" key="3">
    <source>
        <dbReference type="EMBL" id="KKR41098.1"/>
    </source>
</evidence>
<keyword evidence="1" id="KW-0812">Transmembrane</keyword>
<feature type="transmembrane region" description="Helical" evidence="1">
    <location>
        <begin position="33"/>
        <end position="54"/>
    </location>
</feature>
<proteinExistence type="predicted"/>
<feature type="transmembrane region" description="Helical" evidence="1">
    <location>
        <begin position="271"/>
        <end position="290"/>
    </location>
</feature>
<feature type="transmembrane region" description="Helical" evidence="1">
    <location>
        <begin position="5"/>
        <end position="21"/>
    </location>
</feature>
<keyword evidence="1" id="KW-0472">Membrane</keyword>
<comment type="caution">
    <text evidence="3">The sequence shown here is derived from an EMBL/GenBank/DDBJ whole genome shotgun (WGS) entry which is preliminary data.</text>
</comment>
<feature type="transmembrane region" description="Helical" evidence="1">
    <location>
        <begin position="241"/>
        <end position="259"/>
    </location>
</feature>
<feature type="transmembrane region" description="Helical" evidence="1">
    <location>
        <begin position="132"/>
        <end position="148"/>
    </location>
</feature>
<accession>A0A0G0QLX1</accession>
<feature type="transmembrane region" description="Helical" evidence="1">
    <location>
        <begin position="109"/>
        <end position="126"/>
    </location>
</feature>